<keyword evidence="1" id="KW-1133">Transmembrane helix</keyword>
<dbReference type="RefSeq" id="WP_227897426.1">
    <property type="nucleotide sequence ID" value="NZ_CP099467.1"/>
</dbReference>
<feature type="transmembrane region" description="Helical" evidence="1">
    <location>
        <begin position="6"/>
        <end position="26"/>
    </location>
</feature>
<name>A0A9X1MG27_9MICC</name>
<sequence>MNVQEIISTWQFAAALMAVGAVLIAIPFMMRPLTAVPAAAAPATAQPEDSSRVLSQVGFAEVNGTVVAFRSMVRQSDDLSDQQLAAFRRNLLSTSKEVA</sequence>
<dbReference type="Proteomes" id="UP001139158">
    <property type="component" value="Unassembled WGS sequence"/>
</dbReference>
<reference evidence="2" key="1">
    <citation type="submission" date="2021-10" db="EMBL/GenBank/DDBJ databases">
        <title>Novel species in genus Arthrobacter.</title>
        <authorList>
            <person name="Liu Y."/>
        </authorList>
    </citation>
    <scope>NUCLEOTIDE SEQUENCE</scope>
    <source>
        <strain evidence="2">Zg-Y453</strain>
    </source>
</reference>
<protein>
    <submittedName>
        <fullName evidence="2">Uncharacterized protein</fullName>
    </submittedName>
</protein>
<dbReference type="EMBL" id="JAJFZV010000018">
    <property type="protein sequence ID" value="MCC3299439.1"/>
    <property type="molecule type" value="Genomic_DNA"/>
</dbReference>
<keyword evidence="3" id="KW-1185">Reference proteome</keyword>
<evidence type="ECO:0000313" key="2">
    <source>
        <dbReference type="EMBL" id="MCC3299439.1"/>
    </source>
</evidence>
<accession>A0A9X1MG27</accession>
<comment type="caution">
    <text evidence="2">The sequence shown here is derived from an EMBL/GenBank/DDBJ whole genome shotgun (WGS) entry which is preliminary data.</text>
</comment>
<dbReference type="AlphaFoldDB" id="A0A9X1MG27"/>
<gene>
    <name evidence="2" type="ORF">LJ757_16725</name>
</gene>
<proteinExistence type="predicted"/>
<evidence type="ECO:0000313" key="3">
    <source>
        <dbReference type="Proteomes" id="UP001139158"/>
    </source>
</evidence>
<keyword evidence="1" id="KW-0472">Membrane</keyword>
<evidence type="ECO:0000256" key="1">
    <source>
        <dbReference type="SAM" id="Phobius"/>
    </source>
</evidence>
<keyword evidence="1" id="KW-0812">Transmembrane</keyword>
<organism evidence="2 3">
    <name type="scientific">Arthrobacter caoxuetaonis</name>
    <dbReference type="NCBI Taxonomy" id="2886935"/>
    <lineage>
        <taxon>Bacteria</taxon>
        <taxon>Bacillati</taxon>
        <taxon>Actinomycetota</taxon>
        <taxon>Actinomycetes</taxon>
        <taxon>Micrococcales</taxon>
        <taxon>Micrococcaceae</taxon>
        <taxon>Arthrobacter</taxon>
    </lineage>
</organism>